<feature type="transmembrane region" description="Helical" evidence="9">
    <location>
        <begin position="400"/>
        <end position="419"/>
    </location>
</feature>
<comment type="subcellular location">
    <subcellularLocation>
        <location evidence="1">Membrane</location>
        <topology evidence="1">Multi-pass membrane protein</topology>
    </subcellularLocation>
</comment>
<protein>
    <recommendedName>
        <fullName evidence="7">UNC93-like protein MFSD11</fullName>
    </recommendedName>
    <alternativeName>
        <fullName evidence="8">Major facilitator superfamily domain-containing protein 11</fullName>
    </alternativeName>
</protein>
<dbReference type="InterPro" id="IPR036259">
    <property type="entry name" value="MFS_trans_sf"/>
</dbReference>
<proteinExistence type="evidence at transcript level"/>
<feature type="transmembrane region" description="Helical" evidence="9">
    <location>
        <begin position="12"/>
        <end position="32"/>
    </location>
</feature>
<dbReference type="InterPro" id="IPR051617">
    <property type="entry name" value="UNC-93-like_regulator"/>
</dbReference>
<evidence type="ECO:0000256" key="1">
    <source>
        <dbReference type="ARBA" id="ARBA00004141"/>
    </source>
</evidence>
<dbReference type="GeneID" id="141455962"/>
<dbReference type="Gene3D" id="1.20.1250.20">
    <property type="entry name" value="MFS general substrate transporter like domains"/>
    <property type="match status" value="2"/>
</dbReference>
<evidence type="ECO:0000313" key="12">
    <source>
        <dbReference type="Proteomes" id="UP000015103"/>
    </source>
</evidence>
<keyword evidence="3 9" id="KW-0812">Transmembrane</keyword>
<sequence>MLIPFDRQVFNIVHLGIAFLVIFSADFTVTNMQKTINASIKQDKPWYNVDGYVSLGLVYLVYGIFLWLAPSVVALVGTKLALLIGAMGITIFMFSLTLEILYVTYIGIFLTGVGGSFLWVGEGHYVVLNSDPETMSRNVGLFWFLYSSSLIFGNLYAVFQLTGKTRIDYDTRHRLLYVLGSLGAIGCILLALLGPPKRHNSEIPIRHEGPVQALKKTWKIFRTKKILILLLTFIFGGFQQSFGGGIYPPSVGFTQEFGNKAKQLVPMCGLVYGLGDSIGGLVNMLLRKMRLKISKRSIVITGFILEAIAFCIIFINIPSDAVFGETSKTAIIKSNMWLALLSSFLIGIGDSCLNTQIFPLIAELHPQFSAHTCALYKFTKSVSMAIFFFCSNSLGLHLQLIILIVLGLIGTIAFVWVDYKESIGKTEKNNTDVTAT</sequence>
<keyword evidence="4 9" id="KW-1133">Transmembrane helix</keyword>
<dbReference type="SUPFAM" id="SSF103473">
    <property type="entry name" value="MFS general substrate transporter"/>
    <property type="match status" value="1"/>
</dbReference>
<feature type="transmembrane region" description="Helical" evidence="9">
    <location>
        <begin position="264"/>
        <end position="286"/>
    </location>
</feature>
<dbReference type="PANTHER" id="PTHR23294:SF0">
    <property type="entry name" value="UNC93-LIKE PROTEIN MFSD11"/>
    <property type="match status" value="1"/>
</dbReference>
<dbReference type="PANTHER" id="PTHR23294">
    <property type="entry name" value="ET TRANSLATION PRODUCT-RELATED"/>
    <property type="match status" value="1"/>
</dbReference>
<dbReference type="EMBL" id="ACPB03001587">
    <property type="status" value="NOT_ANNOTATED_CDS"/>
    <property type="molecule type" value="Genomic_DNA"/>
</dbReference>
<organism evidence="10">
    <name type="scientific">Rhodnius prolixus</name>
    <name type="common">Triatomid bug</name>
    <dbReference type="NCBI Taxonomy" id="13249"/>
    <lineage>
        <taxon>Eukaryota</taxon>
        <taxon>Metazoa</taxon>
        <taxon>Ecdysozoa</taxon>
        <taxon>Arthropoda</taxon>
        <taxon>Hexapoda</taxon>
        <taxon>Insecta</taxon>
        <taxon>Pterygota</taxon>
        <taxon>Neoptera</taxon>
        <taxon>Paraneoptera</taxon>
        <taxon>Hemiptera</taxon>
        <taxon>Heteroptera</taxon>
        <taxon>Panheteroptera</taxon>
        <taxon>Cimicomorpha</taxon>
        <taxon>Reduviidae</taxon>
        <taxon>Triatominae</taxon>
        <taxon>Rhodnius</taxon>
    </lineage>
</organism>
<feature type="transmembrane region" description="Helical" evidence="9">
    <location>
        <begin position="175"/>
        <end position="193"/>
    </location>
</feature>
<dbReference type="GO" id="GO:0016020">
    <property type="term" value="C:membrane"/>
    <property type="evidence" value="ECO:0007669"/>
    <property type="project" value="UniProtKB-SubCell"/>
</dbReference>
<dbReference type="InterPro" id="IPR010291">
    <property type="entry name" value="Ion_channel_UNC-93"/>
</dbReference>
<keyword evidence="6" id="KW-0325">Glycoprotein</keyword>
<dbReference type="AlphaFoldDB" id="R4FN32"/>
<dbReference type="EMBL" id="GAHY01001479">
    <property type="protein sequence ID" value="JAA76031.1"/>
    <property type="molecule type" value="mRNA"/>
</dbReference>
<evidence type="ECO:0000256" key="8">
    <source>
        <dbReference type="ARBA" id="ARBA00041910"/>
    </source>
</evidence>
<dbReference type="eggNOG" id="KOG3098">
    <property type="taxonomic scope" value="Eukaryota"/>
</dbReference>
<keyword evidence="12" id="KW-1185">Reference proteome</keyword>
<evidence type="ECO:0000256" key="6">
    <source>
        <dbReference type="ARBA" id="ARBA00023180"/>
    </source>
</evidence>
<dbReference type="OMA" id="TICQTEA"/>
<evidence type="ECO:0000256" key="3">
    <source>
        <dbReference type="ARBA" id="ARBA00022692"/>
    </source>
</evidence>
<dbReference type="VEuPathDB" id="VectorBase:RPRC011479"/>
<dbReference type="HOGENOM" id="CLU_025356_2_0_1"/>
<dbReference type="RefSeq" id="XP_073987582.1">
    <property type="nucleotide sequence ID" value="XM_074131481.1"/>
</dbReference>
<evidence type="ECO:0000313" key="11">
    <source>
        <dbReference type="EnsemblMetazoa" id="RPRC011479-PA"/>
    </source>
</evidence>
<evidence type="ECO:0000256" key="4">
    <source>
        <dbReference type="ARBA" id="ARBA00022989"/>
    </source>
</evidence>
<reference evidence="10" key="1">
    <citation type="submission" date="2013-04" db="EMBL/GenBank/DDBJ databases">
        <title>An insight into the transcriptome of the digestive tract of the blood sucking bug, Rhodnius prolixus.</title>
        <authorList>
            <person name="Ribeiro J.M.C."/>
            <person name="Genta F.A."/>
            <person name="Sorgine M.H.F."/>
            <person name="Paiva-Silva G.O."/>
            <person name="Majerowicz D."/>
            <person name="Medeiros M."/>
            <person name="Koerich L."/>
            <person name="Terra W.R."/>
            <person name="Ferreira C."/>
            <person name="Pimentel A.C."/>
            <person name="Bisch P.M."/>
            <person name="Diniz M.M.P."/>
            <person name="Nascimento R."/>
            <person name="Salmon D."/>
            <person name="Silber A.M."/>
            <person name="Alves M."/>
            <person name="Oliveira M.F."/>
            <person name="Gondim K.C."/>
            <person name="Silva Neto M.A.C."/>
            <person name="Atella G.C."/>
            <person name="Araujo H."/>
            <person name="Dias F.S."/>
            <person name="Polycarpo C.R."/>
            <person name="Fampa P."/>
            <person name="Melo A.C."/>
            <person name="Tanaka A.S."/>
            <person name="Balczun C."/>
            <person name="Oliveira J.H.M."/>
            <person name="Goncalves R."/>
            <person name="Lazoski C."/>
            <person name="Pereira M.A."/>
            <person name="Rivera-Pomar R."/>
            <person name="Diambra L."/>
            <person name="Schaub G.A."/>
            <person name="Garcia E.S."/>
            <person name="Azambuja P."/>
            <person name="Braz G.R.C."/>
            <person name="Oliveira P.L."/>
        </authorList>
    </citation>
    <scope>NUCLEOTIDE SEQUENCE</scope>
</reference>
<reference evidence="11" key="3">
    <citation type="submission" date="2015-05" db="UniProtKB">
        <authorList>
            <consortium name="EnsemblMetazoa"/>
        </authorList>
    </citation>
    <scope>IDENTIFICATION</scope>
</reference>
<dbReference type="InParanoid" id="R4FN32"/>
<evidence type="ECO:0000256" key="5">
    <source>
        <dbReference type="ARBA" id="ARBA00023136"/>
    </source>
</evidence>
<feature type="transmembrane region" description="Helical" evidence="9">
    <location>
        <begin position="226"/>
        <end position="244"/>
    </location>
</feature>
<feature type="transmembrane region" description="Helical" evidence="9">
    <location>
        <begin position="100"/>
        <end position="120"/>
    </location>
</feature>
<evidence type="ECO:0000313" key="10">
    <source>
        <dbReference type="EMBL" id="JAA76031.1"/>
    </source>
</evidence>
<feature type="transmembrane region" description="Helical" evidence="9">
    <location>
        <begin position="52"/>
        <end position="69"/>
    </location>
</feature>
<comment type="similarity">
    <text evidence="2">Belongs to the unc-93 family.</text>
</comment>
<evidence type="ECO:0000256" key="9">
    <source>
        <dbReference type="SAM" id="Phobius"/>
    </source>
</evidence>
<dbReference type="EMBL" id="ACPB03001588">
    <property type="status" value="NOT_ANNOTATED_CDS"/>
    <property type="molecule type" value="Genomic_DNA"/>
</dbReference>
<keyword evidence="5 9" id="KW-0472">Membrane</keyword>
<evidence type="ECO:0000256" key="2">
    <source>
        <dbReference type="ARBA" id="ARBA00009172"/>
    </source>
</evidence>
<feature type="transmembrane region" description="Helical" evidence="9">
    <location>
        <begin position="298"/>
        <end position="317"/>
    </location>
</feature>
<name>R4FN32_RHOPR</name>
<dbReference type="Proteomes" id="UP000015103">
    <property type="component" value="Unassembled WGS sequence"/>
</dbReference>
<reference evidence="12" key="2">
    <citation type="submission" date="2015-04" db="EMBL/GenBank/DDBJ databases">
        <authorList>
            <person name="Wilson R.K."/>
            <person name="Warren W."/>
            <person name="Dotson E."/>
            <person name="Oliveira P.L."/>
        </authorList>
    </citation>
    <scope>NUCLEOTIDE SEQUENCE</scope>
</reference>
<dbReference type="STRING" id="13249.R4FN32"/>
<evidence type="ECO:0000256" key="7">
    <source>
        <dbReference type="ARBA" id="ARBA00040302"/>
    </source>
</evidence>
<dbReference type="EnsemblMetazoa" id="RPRC011479-RA">
    <property type="protein sequence ID" value="RPRC011479-PA"/>
    <property type="gene ID" value="RPRC011479"/>
</dbReference>
<accession>R4FN32</accession>
<feature type="transmembrane region" description="Helical" evidence="9">
    <location>
        <begin position="141"/>
        <end position="163"/>
    </location>
</feature>
<feature type="transmembrane region" description="Helical" evidence="9">
    <location>
        <begin position="76"/>
        <end position="94"/>
    </location>
</feature>
<dbReference type="Pfam" id="PF05978">
    <property type="entry name" value="UNC-93"/>
    <property type="match status" value="1"/>
</dbReference>